<dbReference type="Proteomes" id="UP001203297">
    <property type="component" value="Unassembled WGS sequence"/>
</dbReference>
<evidence type="ECO:0000313" key="1">
    <source>
        <dbReference type="EMBL" id="KAI0299136.1"/>
    </source>
</evidence>
<gene>
    <name evidence="1" type="ORF">B0F90DRAFT_1668778</name>
</gene>
<accession>A0AAD4M2Z4</accession>
<protein>
    <submittedName>
        <fullName evidence="1">Uncharacterized protein</fullName>
    </submittedName>
</protein>
<reference evidence="1" key="1">
    <citation type="journal article" date="2022" name="New Phytol.">
        <title>Evolutionary transition to the ectomycorrhizal habit in the genomes of a hyperdiverse lineage of mushroom-forming fungi.</title>
        <authorList>
            <person name="Looney B."/>
            <person name="Miyauchi S."/>
            <person name="Morin E."/>
            <person name="Drula E."/>
            <person name="Courty P.E."/>
            <person name="Kohler A."/>
            <person name="Kuo A."/>
            <person name="LaButti K."/>
            <person name="Pangilinan J."/>
            <person name="Lipzen A."/>
            <person name="Riley R."/>
            <person name="Andreopoulos W."/>
            <person name="He G."/>
            <person name="Johnson J."/>
            <person name="Nolan M."/>
            <person name="Tritt A."/>
            <person name="Barry K.W."/>
            <person name="Grigoriev I.V."/>
            <person name="Nagy L.G."/>
            <person name="Hibbett D."/>
            <person name="Henrissat B."/>
            <person name="Matheny P.B."/>
            <person name="Labbe J."/>
            <person name="Martin F.M."/>
        </authorList>
    </citation>
    <scope>NUCLEOTIDE SEQUENCE</scope>
    <source>
        <strain evidence="1">BPL690</strain>
    </source>
</reference>
<name>A0AAD4M2Z4_9AGAM</name>
<evidence type="ECO:0000313" key="2">
    <source>
        <dbReference type="Proteomes" id="UP001203297"/>
    </source>
</evidence>
<keyword evidence="2" id="KW-1185">Reference proteome</keyword>
<organism evidence="1 2">
    <name type="scientific">Multifurca ochricompacta</name>
    <dbReference type="NCBI Taxonomy" id="376703"/>
    <lineage>
        <taxon>Eukaryota</taxon>
        <taxon>Fungi</taxon>
        <taxon>Dikarya</taxon>
        <taxon>Basidiomycota</taxon>
        <taxon>Agaricomycotina</taxon>
        <taxon>Agaricomycetes</taxon>
        <taxon>Russulales</taxon>
        <taxon>Russulaceae</taxon>
        <taxon>Multifurca</taxon>
    </lineage>
</organism>
<dbReference type="AlphaFoldDB" id="A0AAD4M2Z4"/>
<sequence>MSCQIEQGDHYMDLSRDLLEKHLQLMLLNDQTAIRHTFTSCFDEVQCDRARDAKKKLGKENSSQIKGIFQARKYRHLSRETFKIVKKASDRIRDDLLMDQIKKATSGSSFATSEARAAGSIPRNPFTDSHAISTLSTLTDVAVGDLDSVEMSTYQSEATGEAAVVLDLYGQDASRQQVVATFPSELFSGYWTDGEAFESESPGEAVLALSSHQQDGSTQYVEVTSPQTIPPDHRINQDGTIYSLTQTDILGPSSGE</sequence>
<comment type="caution">
    <text evidence="1">The sequence shown here is derived from an EMBL/GenBank/DDBJ whole genome shotgun (WGS) entry which is preliminary data.</text>
</comment>
<dbReference type="EMBL" id="WTXG01000024">
    <property type="protein sequence ID" value="KAI0299136.1"/>
    <property type="molecule type" value="Genomic_DNA"/>
</dbReference>
<proteinExistence type="predicted"/>